<sequence length="42" mass="4955">ERVPPYLEVRHDALAARLVRLPERSEIPVICDEQLVVEHYSR</sequence>
<dbReference type="Proteomes" id="UP001597083">
    <property type="component" value="Unassembled WGS sequence"/>
</dbReference>
<protein>
    <submittedName>
        <fullName evidence="1">30S ribosomal protein S4</fullName>
    </submittedName>
</protein>
<proteinExistence type="predicted"/>
<dbReference type="EMBL" id="JBHTIR010003035">
    <property type="protein sequence ID" value="MFD0854575.1"/>
    <property type="molecule type" value="Genomic_DNA"/>
</dbReference>
<keyword evidence="1" id="KW-0687">Ribonucleoprotein</keyword>
<accession>A0ABW3CJV5</accession>
<evidence type="ECO:0000313" key="1">
    <source>
        <dbReference type="EMBL" id="MFD0854575.1"/>
    </source>
</evidence>
<reference evidence="2" key="1">
    <citation type="journal article" date="2019" name="Int. J. Syst. Evol. Microbiol.">
        <title>The Global Catalogue of Microorganisms (GCM) 10K type strain sequencing project: providing services to taxonomists for standard genome sequencing and annotation.</title>
        <authorList>
            <consortium name="The Broad Institute Genomics Platform"/>
            <consortium name="The Broad Institute Genome Sequencing Center for Infectious Disease"/>
            <person name="Wu L."/>
            <person name="Ma J."/>
        </authorList>
    </citation>
    <scope>NUCLEOTIDE SEQUENCE [LARGE SCALE GENOMIC DNA]</scope>
    <source>
        <strain evidence="2">JCM 31696</strain>
    </source>
</reference>
<name>A0ABW3CJV5_9ACTN</name>
<keyword evidence="2" id="KW-1185">Reference proteome</keyword>
<keyword evidence="1" id="KW-0689">Ribosomal protein</keyword>
<feature type="non-terminal residue" evidence="1">
    <location>
        <position position="1"/>
    </location>
</feature>
<comment type="caution">
    <text evidence="1">The sequence shown here is derived from an EMBL/GenBank/DDBJ whole genome shotgun (WGS) entry which is preliminary data.</text>
</comment>
<dbReference type="GO" id="GO:0005840">
    <property type="term" value="C:ribosome"/>
    <property type="evidence" value="ECO:0007669"/>
    <property type="project" value="UniProtKB-KW"/>
</dbReference>
<dbReference type="SUPFAM" id="SSF55174">
    <property type="entry name" value="Alpha-L RNA-binding motif"/>
    <property type="match status" value="1"/>
</dbReference>
<organism evidence="1 2">
    <name type="scientific">Actinomadura adrarensis</name>
    <dbReference type="NCBI Taxonomy" id="1819600"/>
    <lineage>
        <taxon>Bacteria</taxon>
        <taxon>Bacillati</taxon>
        <taxon>Actinomycetota</taxon>
        <taxon>Actinomycetes</taxon>
        <taxon>Streptosporangiales</taxon>
        <taxon>Thermomonosporaceae</taxon>
        <taxon>Actinomadura</taxon>
    </lineage>
</organism>
<evidence type="ECO:0000313" key="2">
    <source>
        <dbReference type="Proteomes" id="UP001597083"/>
    </source>
</evidence>
<gene>
    <name evidence="1" type="ORF">ACFQ07_20225</name>
</gene>